<keyword evidence="3" id="KW-0472">Membrane</keyword>
<protein>
    <submittedName>
        <fullName evidence="4">Uncharacterized protein</fullName>
    </submittedName>
</protein>
<feature type="compositionally biased region" description="Basic residues" evidence="2">
    <location>
        <begin position="314"/>
        <end position="323"/>
    </location>
</feature>
<dbReference type="PANTHER" id="PTHR24637">
    <property type="entry name" value="COLLAGEN"/>
    <property type="match status" value="1"/>
</dbReference>
<feature type="transmembrane region" description="Helical" evidence="3">
    <location>
        <begin position="6"/>
        <end position="30"/>
    </location>
</feature>
<evidence type="ECO:0000256" key="1">
    <source>
        <dbReference type="ARBA" id="ARBA00022737"/>
    </source>
</evidence>
<dbReference type="PANTHER" id="PTHR24637:SF421">
    <property type="entry name" value="CUTICLE COLLAGEN DPY-2"/>
    <property type="match status" value="1"/>
</dbReference>
<dbReference type="AlphaFoldDB" id="A0ABD2K007"/>
<gene>
    <name evidence="4" type="ORF">niasHS_005752</name>
</gene>
<dbReference type="InterPro" id="IPR008160">
    <property type="entry name" value="Collagen"/>
</dbReference>
<dbReference type="EMBL" id="JBICCN010000078">
    <property type="protein sequence ID" value="KAL3095993.1"/>
    <property type="molecule type" value="Genomic_DNA"/>
</dbReference>
<sequence length="323" mass="34211">MNERSILVLSTVLSLSTFAFLAILLPLTFINIQHRNTFMIQSVNSCRNELLVIREQQTKDSQHENWLLKRRLPRGGYSGYKAQPISALFRYSCPPGFSGKRGQPGKNGRAGESGMPGRDGKAGAYINAQQLAEESCQICPPHVRGPPGTPGIKGARGTPGSPGLPGIPGSSGEKGLRGPVGPNGKPGKFGHQGPIGDPGRTIFSASPGRIGPIGLPGPRGAPGNAGFDGQPGERGPNGPKGYQGERGPPGSPGLHGPRGPNGALGQPGETKFFTNKMSSQKPKETLEEGTNGTDAVPLRIYASKTFKSQNRRTPYLRRRNDRI</sequence>
<name>A0ABD2K007_HETSC</name>
<feature type="compositionally biased region" description="Low complexity" evidence="2">
    <location>
        <begin position="207"/>
        <end position="222"/>
    </location>
</feature>
<feature type="region of interest" description="Disordered" evidence="2">
    <location>
        <begin position="147"/>
        <end position="296"/>
    </location>
</feature>
<reference evidence="4 5" key="1">
    <citation type="submission" date="2024-10" db="EMBL/GenBank/DDBJ databases">
        <authorList>
            <person name="Kim D."/>
        </authorList>
    </citation>
    <scope>NUCLEOTIDE SEQUENCE [LARGE SCALE GENOMIC DNA]</scope>
    <source>
        <strain evidence="4">Taebaek</strain>
    </source>
</reference>
<keyword evidence="3" id="KW-1133">Transmembrane helix</keyword>
<evidence type="ECO:0000313" key="5">
    <source>
        <dbReference type="Proteomes" id="UP001620645"/>
    </source>
</evidence>
<evidence type="ECO:0000256" key="2">
    <source>
        <dbReference type="SAM" id="MobiDB-lite"/>
    </source>
</evidence>
<accession>A0ABD2K007</accession>
<comment type="caution">
    <text evidence="4">The sequence shown here is derived from an EMBL/GenBank/DDBJ whole genome shotgun (WGS) entry which is preliminary data.</text>
</comment>
<dbReference type="Pfam" id="PF01391">
    <property type="entry name" value="Collagen"/>
    <property type="match status" value="2"/>
</dbReference>
<dbReference type="Proteomes" id="UP001620645">
    <property type="component" value="Unassembled WGS sequence"/>
</dbReference>
<feature type="region of interest" description="Disordered" evidence="2">
    <location>
        <begin position="97"/>
        <end position="119"/>
    </location>
</feature>
<evidence type="ECO:0000256" key="3">
    <source>
        <dbReference type="SAM" id="Phobius"/>
    </source>
</evidence>
<proteinExistence type="predicted"/>
<feature type="region of interest" description="Disordered" evidence="2">
    <location>
        <begin position="304"/>
        <end position="323"/>
    </location>
</feature>
<keyword evidence="5" id="KW-1185">Reference proteome</keyword>
<keyword evidence="1" id="KW-0677">Repeat</keyword>
<evidence type="ECO:0000313" key="4">
    <source>
        <dbReference type="EMBL" id="KAL3095993.1"/>
    </source>
</evidence>
<keyword evidence="3" id="KW-0812">Transmembrane</keyword>
<organism evidence="4 5">
    <name type="scientific">Heterodera schachtii</name>
    <name type="common">Sugarbeet cyst nematode worm</name>
    <name type="synonym">Tylenchus schachtii</name>
    <dbReference type="NCBI Taxonomy" id="97005"/>
    <lineage>
        <taxon>Eukaryota</taxon>
        <taxon>Metazoa</taxon>
        <taxon>Ecdysozoa</taxon>
        <taxon>Nematoda</taxon>
        <taxon>Chromadorea</taxon>
        <taxon>Rhabditida</taxon>
        <taxon>Tylenchina</taxon>
        <taxon>Tylenchomorpha</taxon>
        <taxon>Tylenchoidea</taxon>
        <taxon>Heteroderidae</taxon>
        <taxon>Heteroderinae</taxon>
        <taxon>Heterodera</taxon>
    </lineage>
</organism>